<keyword evidence="4 5" id="KW-0472">Membrane</keyword>
<evidence type="ECO:0000313" key="6">
    <source>
        <dbReference type="EMBL" id="KAK4243355.1"/>
    </source>
</evidence>
<evidence type="ECO:0000256" key="1">
    <source>
        <dbReference type="ARBA" id="ARBA00004141"/>
    </source>
</evidence>
<feature type="transmembrane region" description="Helical" evidence="5">
    <location>
        <begin position="20"/>
        <end position="37"/>
    </location>
</feature>
<dbReference type="AlphaFoldDB" id="A0AAN7CKA9"/>
<evidence type="ECO:0000256" key="5">
    <source>
        <dbReference type="SAM" id="Phobius"/>
    </source>
</evidence>
<evidence type="ECO:0000256" key="4">
    <source>
        <dbReference type="ARBA" id="ARBA00023136"/>
    </source>
</evidence>
<dbReference type="PANTHER" id="PTHR31465:SF13">
    <property type="entry name" value="RTA1 DOMAIN PROTEIN-RELATED"/>
    <property type="match status" value="1"/>
</dbReference>
<organism evidence="6 7">
    <name type="scientific">Corynascus novoguineensis</name>
    <dbReference type="NCBI Taxonomy" id="1126955"/>
    <lineage>
        <taxon>Eukaryota</taxon>
        <taxon>Fungi</taxon>
        <taxon>Dikarya</taxon>
        <taxon>Ascomycota</taxon>
        <taxon>Pezizomycotina</taxon>
        <taxon>Sordariomycetes</taxon>
        <taxon>Sordariomycetidae</taxon>
        <taxon>Sordariales</taxon>
        <taxon>Chaetomiaceae</taxon>
        <taxon>Corynascus</taxon>
    </lineage>
</organism>
<feature type="transmembrane region" description="Helical" evidence="5">
    <location>
        <begin position="118"/>
        <end position="140"/>
    </location>
</feature>
<keyword evidence="3 5" id="KW-1133">Transmembrane helix</keyword>
<keyword evidence="7" id="KW-1185">Reference proteome</keyword>
<dbReference type="InterPro" id="IPR007568">
    <property type="entry name" value="RTA1"/>
</dbReference>
<gene>
    <name evidence="6" type="ORF">C7999DRAFT_36321</name>
</gene>
<reference evidence="6" key="2">
    <citation type="submission" date="2023-05" db="EMBL/GenBank/DDBJ databases">
        <authorList>
            <consortium name="Lawrence Berkeley National Laboratory"/>
            <person name="Steindorff A."/>
            <person name="Hensen N."/>
            <person name="Bonometti L."/>
            <person name="Westerberg I."/>
            <person name="Brannstrom I.O."/>
            <person name="Guillou S."/>
            <person name="Cros-Aarteil S."/>
            <person name="Calhoun S."/>
            <person name="Haridas S."/>
            <person name="Kuo A."/>
            <person name="Mondo S."/>
            <person name="Pangilinan J."/>
            <person name="Riley R."/>
            <person name="Labutti K."/>
            <person name="Andreopoulos B."/>
            <person name="Lipzen A."/>
            <person name="Chen C."/>
            <person name="Yanf M."/>
            <person name="Daum C."/>
            <person name="Ng V."/>
            <person name="Clum A."/>
            <person name="Ohm R."/>
            <person name="Martin F."/>
            <person name="Silar P."/>
            <person name="Natvig D."/>
            <person name="Lalanne C."/>
            <person name="Gautier V."/>
            <person name="Ament-Velasquez S.L."/>
            <person name="Kruys A."/>
            <person name="Hutchinson M.I."/>
            <person name="Powell A.J."/>
            <person name="Barry K."/>
            <person name="Miller A.N."/>
            <person name="Grigoriev I.V."/>
            <person name="Debuchy R."/>
            <person name="Gladieux P."/>
            <person name="Thoren M.H."/>
            <person name="Johannesson H."/>
        </authorList>
    </citation>
    <scope>NUCLEOTIDE SEQUENCE</scope>
    <source>
        <strain evidence="6">CBS 359.72</strain>
    </source>
</reference>
<evidence type="ECO:0008006" key="8">
    <source>
        <dbReference type="Google" id="ProtNLM"/>
    </source>
</evidence>
<feature type="transmembrane region" description="Helical" evidence="5">
    <location>
        <begin position="160"/>
        <end position="183"/>
    </location>
</feature>
<dbReference type="Pfam" id="PF04479">
    <property type="entry name" value="RTA1"/>
    <property type="match status" value="1"/>
</dbReference>
<reference evidence="6" key="1">
    <citation type="journal article" date="2023" name="Mol. Phylogenet. Evol.">
        <title>Genome-scale phylogeny and comparative genomics of the fungal order Sordariales.</title>
        <authorList>
            <person name="Hensen N."/>
            <person name="Bonometti L."/>
            <person name="Westerberg I."/>
            <person name="Brannstrom I.O."/>
            <person name="Guillou S."/>
            <person name="Cros-Aarteil S."/>
            <person name="Calhoun S."/>
            <person name="Haridas S."/>
            <person name="Kuo A."/>
            <person name="Mondo S."/>
            <person name="Pangilinan J."/>
            <person name="Riley R."/>
            <person name="LaButti K."/>
            <person name="Andreopoulos B."/>
            <person name="Lipzen A."/>
            <person name="Chen C."/>
            <person name="Yan M."/>
            <person name="Daum C."/>
            <person name="Ng V."/>
            <person name="Clum A."/>
            <person name="Steindorff A."/>
            <person name="Ohm R.A."/>
            <person name="Martin F."/>
            <person name="Silar P."/>
            <person name="Natvig D.O."/>
            <person name="Lalanne C."/>
            <person name="Gautier V."/>
            <person name="Ament-Velasquez S.L."/>
            <person name="Kruys A."/>
            <person name="Hutchinson M.I."/>
            <person name="Powell A.J."/>
            <person name="Barry K."/>
            <person name="Miller A.N."/>
            <person name="Grigoriev I.V."/>
            <person name="Debuchy R."/>
            <person name="Gladieux P."/>
            <person name="Hiltunen Thoren M."/>
            <person name="Johannesson H."/>
        </authorList>
    </citation>
    <scope>NUCLEOTIDE SEQUENCE</scope>
    <source>
        <strain evidence="6">CBS 359.72</strain>
    </source>
</reference>
<name>A0AAN7CKA9_9PEZI</name>
<feature type="transmembrane region" description="Helical" evidence="5">
    <location>
        <begin position="44"/>
        <end position="64"/>
    </location>
</feature>
<protein>
    <recommendedName>
        <fullName evidence="8">RTA1 domain protein</fullName>
    </recommendedName>
</protein>
<keyword evidence="2 5" id="KW-0812">Transmembrane</keyword>
<comment type="subcellular location">
    <subcellularLocation>
        <location evidence="1">Membrane</location>
        <topology evidence="1">Multi-pass membrane protein</topology>
    </subcellularLocation>
</comment>
<dbReference type="Proteomes" id="UP001303647">
    <property type="component" value="Unassembled WGS sequence"/>
</dbReference>
<feature type="transmembrane region" description="Helical" evidence="5">
    <location>
        <begin position="76"/>
        <end position="97"/>
    </location>
</feature>
<proteinExistence type="predicted"/>
<accession>A0AAN7CKA9</accession>
<evidence type="ECO:0000313" key="7">
    <source>
        <dbReference type="Proteomes" id="UP001303647"/>
    </source>
</evidence>
<dbReference type="GO" id="GO:0016020">
    <property type="term" value="C:membrane"/>
    <property type="evidence" value="ECO:0007669"/>
    <property type="project" value="UniProtKB-SubCell"/>
</dbReference>
<comment type="caution">
    <text evidence="6">The sequence shown here is derived from an EMBL/GenBank/DDBJ whole genome shotgun (WGS) entry which is preliminary data.</text>
</comment>
<evidence type="ECO:0000256" key="3">
    <source>
        <dbReference type="ARBA" id="ARBA00022989"/>
    </source>
</evidence>
<sequence length="360" mass="40319">MADGTPVQGSVWFYAPSKVGPILFTVLFGLSGAFHLWQCFHYKWFRVTAYLPFCCILFTAGFALRTVGANDYGNSNIYIASTILIYTAPPILELANYHILGRALYYVPYFSPIHPGRVLTTLGTLSVVVESLNGSGIAYLSTSRTNGNNNERRYALGLNLLRTSLALQLAVILFFYALAVVFHTRCARAGLNRRIRTVLVSLYVSMLLILARTVYRTVEHFAVADAATPAGVTTPGHGPSPGSSEEESWRGLSPIVRYEWFFWVFEAVPMLANVLLWNALHPRHRCGGNLPRDHRHYLAQDGETELDGPGWADRRNVVMTTIDPFGLLAMCEKERKGEIFWEENGYHHLLATKRENGQDV</sequence>
<dbReference type="PANTHER" id="PTHR31465">
    <property type="entry name" value="PROTEIN RTA1-RELATED"/>
    <property type="match status" value="1"/>
</dbReference>
<feature type="transmembrane region" description="Helical" evidence="5">
    <location>
        <begin position="195"/>
        <end position="215"/>
    </location>
</feature>
<feature type="transmembrane region" description="Helical" evidence="5">
    <location>
        <begin position="260"/>
        <end position="280"/>
    </location>
</feature>
<dbReference type="EMBL" id="MU857828">
    <property type="protein sequence ID" value="KAK4243355.1"/>
    <property type="molecule type" value="Genomic_DNA"/>
</dbReference>
<evidence type="ECO:0000256" key="2">
    <source>
        <dbReference type="ARBA" id="ARBA00022692"/>
    </source>
</evidence>